<keyword evidence="3" id="KW-1185">Reference proteome</keyword>
<proteinExistence type="predicted"/>
<evidence type="ECO:0000256" key="1">
    <source>
        <dbReference type="SAM" id="MobiDB-lite"/>
    </source>
</evidence>
<sequence length="32" mass="3116">MASIHSASSGSAAPRNGSGSCGKTLIAERKSP</sequence>
<dbReference type="Proteomes" id="UP001153148">
    <property type="component" value="Unassembled WGS sequence"/>
</dbReference>
<accession>A0ABN7PIC3</accession>
<reference evidence="2" key="1">
    <citation type="submission" date="2021-03" db="EMBL/GenBank/DDBJ databases">
        <authorList>
            <person name="Tran Van P."/>
        </authorList>
    </citation>
    <scope>NUCLEOTIDE SEQUENCE</scope>
</reference>
<organism evidence="2 3">
    <name type="scientific">Timema podura</name>
    <name type="common">Walking stick</name>
    <dbReference type="NCBI Taxonomy" id="61482"/>
    <lineage>
        <taxon>Eukaryota</taxon>
        <taxon>Metazoa</taxon>
        <taxon>Ecdysozoa</taxon>
        <taxon>Arthropoda</taxon>
        <taxon>Hexapoda</taxon>
        <taxon>Insecta</taxon>
        <taxon>Pterygota</taxon>
        <taxon>Neoptera</taxon>
        <taxon>Polyneoptera</taxon>
        <taxon>Phasmatodea</taxon>
        <taxon>Timematodea</taxon>
        <taxon>Timematoidea</taxon>
        <taxon>Timematidae</taxon>
        <taxon>Timema</taxon>
    </lineage>
</organism>
<evidence type="ECO:0000313" key="3">
    <source>
        <dbReference type="Proteomes" id="UP001153148"/>
    </source>
</evidence>
<comment type="caution">
    <text evidence="2">The sequence shown here is derived from an EMBL/GenBank/DDBJ whole genome shotgun (WGS) entry which is preliminary data.</text>
</comment>
<name>A0ABN7PIC3_TIMPD</name>
<protein>
    <submittedName>
        <fullName evidence="2">Uncharacterized protein</fullName>
    </submittedName>
</protein>
<gene>
    <name evidence="2" type="ORF">TPAB3V08_LOCUS14062</name>
</gene>
<evidence type="ECO:0000313" key="2">
    <source>
        <dbReference type="EMBL" id="CAG2067119.1"/>
    </source>
</evidence>
<dbReference type="EMBL" id="CAJPIN010063627">
    <property type="protein sequence ID" value="CAG2067119.1"/>
    <property type="molecule type" value="Genomic_DNA"/>
</dbReference>
<feature type="region of interest" description="Disordered" evidence="1">
    <location>
        <begin position="1"/>
        <end position="32"/>
    </location>
</feature>
<feature type="compositionally biased region" description="Low complexity" evidence="1">
    <location>
        <begin position="1"/>
        <end position="13"/>
    </location>
</feature>